<keyword evidence="2" id="KW-1003">Cell membrane</keyword>
<dbReference type="PANTHER" id="PTHR32196">
    <property type="entry name" value="ABC TRANSPORTER PERMEASE PROTEIN YPHD-RELATED-RELATED"/>
    <property type="match status" value="1"/>
</dbReference>
<feature type="transmembrane region" description="Helical" evidence="7">
    <location>
        <begin position="82"/>
        <end position="102"/>
    </location>
</feature>
<organism evidence="8 9">
    <name type="scientific">Kocuria subflava</name>
    <dbReference type="NCBI Taxonomy" id="1736139"/>
    <lineage>
        <taxon>Bacteria</taxon>
        <taxon>Bacillati</taxon>
        <taxon>Actinomycetota</taxon>
        <taxon>Actinomycetes</taxon>
        <taxon>Micrococcales</taxon>
        <taxon>Micrococcaceae</taxon>
        <taxon>Kocuria</taxon>
    </lineage>
</organism>
<dbReference type="InterPro" id="IPR001851">
    <property type="entry name" value="ABC_transp_permease"/>
</dbReference>
<dbReference type="RefSeq" id="WP_119933589.1">
    <property type="nucleotide sequence ID" value="NZ_JAAVUN010000029.1"/>
</dbReference>
<gene>
    <name evidence="8" type="ORF">GTW58_11435</name>
</gene>
<accession>A0A846TUL6</accession>
<feature type="transmembrane region" description="Helical" evidence="7">
    <location>
        <begin position="54"/>
        <end position="75"/>
    </location>
</feature>
<evidence type="ECO:0000256" key="5">
    <source>
        <dbReference type="ARBA" id="ARBA00023136"/>
    </source>
</evidence>
<evidence type="ECO:0000313" key="8">
    <source>
        <dbReference type="EMBL" id="NKE10529.1"/>
    </source>
</evidence>
<proteinExistence type="predicted"/>
<evidence type="ECO:0000256" key="4">
    <source>
        <dbReference type="ARBA" id="ARBA00022989"/>
    </source>
</evidence>
<sequence length="357" mass="36353">MTTAVELGLIYAIVALGVYLTFRVLNFPDLTVDGSFTAGAGTAGVLIVQGVNPFLATAAAFVAGAVAGLITGLLHTKGNINGLLAGILTMIGLYSINLRIMGAANVPLLREDTLFTLLYSNVSRGIGSIVVLAVVALLFKIVIDWYLHTDAGLALQATGDNELMIRSFAVSTDRQKIYGLMISNGLVAVAGALVAQYQGFVDIQMGIGLILVGLASVIVGQAIFGNRVVIQATLAVVLGAVLYRLAIQFALNAGLNPNDMKLLSALLVIVALLLPQWSGFRKIAGWRRGLGSGGAAGLTDDGAAATSSANMPERDPNQPSTAANQVVGDRAGVGSPGVGSTGSGASGGTSSTGSKAV</sequence>
<evidence type="ECO:0000313" key="9">
    <source>
        <dbReference type="Proteomes" id="UP000521379"/>
    </source>
</evidence>
<keyword evidence="5 7" id="KW-0472">Membrane</keyword>
<feature type="transmembrane region" description="Helical" evidence="7">
    <location>
        <begin position="122"/>
        <end position="143"/>
    </location>
</feature>
<keyword evidence="9" id="KW-1185">Reference proteome</keyword>
<keyword evidence="4 7" id="KW-1133">Transmembrane helix</keyword>
<dbReference type="GO" id="GO:0022857">
    <property type="term" value="F:transmembrane transporter activity"/>
    <property type="evidence" value="ECO:0007669"/>
    <property type="project" value="InterPro"/>
</dbReference>
<name>A0A846TUL6_9MICC</name>
<feature type="transmembrane region" description="Helical" evidence="7">
    <location>
        <begin position="232"/>
        <end position="250"/>
    </location>
</feature>
<feature type="transmembrane region" description="Helical" evidence="7">
    <location>
        <begin position="262"/>
        <end position="280"/>
    </location>
</feature>
<dbReference type="PANTHER" id="PTHR32196:SF69">
    <property type="entry name" value="BRANCHED-CHAIN AMINO ACID TRANSPORT SYSTEM, PERMEASE PROTEIN"/>
    <property type="match status" value="1"/>
</dbReference>
<dbReference type="AlphaFoldDB" id="A0A846TUL6"/>
<dbReference type="Pfam" id="PF02653">
    <property type="entry name" value="BPD_transp_2"/>
    <property type="match status" value="1"/>
</dbReference>
<dbReference type="CDD" id="cd06574">
    <property type="entry name" value="TM_PBP1_branched-chain-AA_like"/>
    <property type="match status" value="1"/>
</dbReference>
<dbReference type="GO" id="GO:0005886">
    <property type="term" value="C:plasma membrane"/>
    <property type="evidence" value="ECO:0007669"/>
    <property type="project" value="UniProtKB-SubCell"/>
</dbReference>
<evidence type="ECO:0000256" key="6">
    <source>
        <dbReference type="SAM" id="MobiDB-lite"/>
    </source>
</evidence>
<evidence type="ECO:0000256" key="1">
    <source>
        <dbReference type="ARBA" id="ARBA00004651"/>
    </source>
</evidence>
<feature type="compositionally biased region" description="Gly residues" evidence="6">
    <location>
        <begin position="334"/>
        <end position="347"/>
    </location>
</feature>
<feature type="transmembrane region" description="Helical" evidence="7">
    <location>
        <begin position="7"/>
        <end position="25"/>
    </location>
</feature>
<evidence type="ECO:0000256" key="3">
    <source>
        <dbReference type="ARBA" id="ARBA00022692"/>
    </source>
</evidence>
<feature type="transmembrane region" description="Helical" evidence="7">
    <location>
        <begin position="177"/>
        <end position="197"/>
    </location>
</feature>
<reference evidence="8 9" key="1">
    <citation type="submission" date="2020-02" db="EMBL/GenBank/DDBJ databases">
        <authorList>
            <person name="Sun Q."/>
        </authorList>
    </citation>
    <scope>NUCLEOTIDE SEQUENCE [LARGE SCALE GENOMIC DNA]</scope>
    <source>
        <strain evidence="8 9">YIM 13062</strain>
    </source>
</reference>
<evidence type="ECO:0000256" key="7">
    <source>
        <dbReference type="SAM" id="Phobius"/>
    </source>
</evidence>
<keyword evidence="3 7" id="KW-0812">Transmembrane</keyword>
<protein>
    <submittedName>
        <fullName evidence="8">ABC transporter permease</fullName>
    </submittedName>
</protein>
<feature type="region of interest" description="Disordered" evidence="6">
    <location>
        <begin position="302"/>
        <end position="357"/>
    </location>
</feature>
<comment type="subcellular location">
    <subcellularLocation>
        <location evidence="1">Cell membrane</location>
        <topology evidence="1">Multi-pass membrane protein</topology>
    </subcellularLocation>
</comment>
<evidence type="ECO:0000256" key="2">
    <source>
        <dbReference type="ARBA" id="ARBA00022475"/>
    </source>
</evidence>
<feature type="compositionally biased region" description="Low complexity" evidence="6">
    <location>
        <begin position="348"/>
        <end position="357"/>
    </location>
</feature>
<dbReference type="EMBL" id="JAAVUN010000029">
    <property type="protein sequence ID" value="NKE10529.1"/>
    <property type="molecule type" value="Genomic_DNA"/>
</dbReference>
<comment type="caution">
    <text evidence="8">The sequence shown here is derived from an EMBL/GenBank/DDBJ whole genome shotgun (WGS) entry which is preliminary data.</text>
</comment>
<feature type="transmembrane region" description="Helical" evidence="7">
    <location>
        <begin position="203"/>
        <end position="225"/>
    </location>
</feature>
<dbReference type="Proteomes" id="UP000521379">
    <property type="component" value="Unassembled WGS sequence"/>
</dbReference>